<feature type="region of interest" description="Disordered" evidence="1">
    <location>
        <begin position="1"/>
        <end position="32"/>
    </location>
</feature>
<evidence type="ECO:0000313" key="2">
    <source>
        <dbReference type="EMBL" id="WVZ95357.1"/>
    </source>
</evidence>
<proteinExistence type="predicted"/>
<protein>
    <submittedName>
        <fullName evidence="2">Uncharacterized protein</fullName>
    </submittedName>
</protein>
<sequence>MASSAALTVLPPLTAAMDDIDPNPEPAPTSRSHSWLALPAAVIQATAMTANQNQHRTTRPDDLGHSRFRRGPLHCSGR</sequence>
<name>A0AAQ3USI1_PASNO</name>
<feature type="compositionally biased region" description="Basic residues" evidence="1">
    <location>
        <begin position="66"/>
        <end position="78"/>
    </location>
</feature>
<gene>
    <name evidence="2" type="ORF">U9M48_041135</name>
</gene>
<dbReference type="EMBL" id="CP144753">
    <property type="protein sequence ID" value="WVZ95357.1"/>
    <property type="molecule type" value="Genomic_DNA"/>
</dbReference>
<accession>A0AAQ3USI1</accession>
<feature type="region of interest" description="Disordered" evidence="1">
    <location>
        <begin position="49"/>
        <end position="78"/>
    </location>
</feature>
<organism evidence="2 3">
    <name type="scientific">Paspalum notatum var. saurae</name>
    <dbReference type="NCBI Taxonomy" id="547442"/>
    <lineage>
        <taxon>Eukaryota</taxon>
        <taxon>Viridiplantae</taxon>
        <taxon>Streptophyta</taxon>
        <taxon>Embryophyta</taxon>
        <taxon>Tracheophyta</taxon>
        <taxon>Spermatophyta</taxon>
        <taxon>Magnoliopsida</taxon>
        <taxon>Liliopsida</taxon>
        <taxon>Poales</taxon>
        <taxon>Poaceae</taxon>
        <taxon>PACMAD clade</taxon>
        <taxon>Panicoideae</taxon>
        <taxon>Andropogonodae</taxon>
        <taxon>Paspaleae</taxon>
        <taxon>Paspalinae</taxon>
        <taxon>Paspalum</taxon>
    </lineage>
</organism>
<dbReference type="Proteomes" id="UP001341281">
    <property type="component" value="Chromosome 09"/>
</dbReference>
<keyword evidence="3" id="KW-1185">Reference proteome</keyword>
<feature type="compositionally biased region" description="Low complexity" evidence="1">
    <location>
        <begin position="1"/>
        <end position="16"/>
    </location>
</feature>
<reference evidence="2 3" key="1">
    <citation type="submission" date="2024-02" db="EMBL/GenBank/DDBJ databases">
        <title>High-quality chromosome-scale genome assembly of Pensacola bahiagrass (Paspalum notatum Flugge var. saurae).</title>
        <authorList>
            <person name="Vega J.M."/>
            <person name="Podio M."/>
            <person name="Orjuela J."/>
            <person name="Siena L.A."/>
            <person name="Pessino S.C."/>
            <person name="Combes M.C."/>
            <person name="Mariac C."/>
            <person name="Albertini E."/>
            <person name="Pupilli F."/>
            <person name="Ortiz J.P.A."/>
            <person name="Leblanc O."/>
        </authorList>
    </citation>
    <scope>NUCLEOTIDE SEQUENCE [LARGE SCALE GENOMIC DNA]</scope>
    <source>
        <strain evidence="2">R1</strain>
        <tissue evidence="2">Leaf</tissue>
    </source>
</reference>
<evidence type="ECO:0000313" key="3">
    <source>
        <dbReference type="Proteomes" id="UP001341281"/>
    </source>
</evidence>
<dbReference type="AlphaFoldDB" id="A0AAQ3USI1"/>
<evidence type="ECO:0000256" key="1">
    <source>
        <dbReference type="SAM" id="MobiDB-lite"/>
    </source>
</evidence>